<comment type="caution">
    <text evidence="1">The sequence shown here is derived from an EMBL/GenBank/DDBJ whole genome shotgun (WGS) entry which is preliminary data.</text>
</comment>
<sequence>MKYEVITSPFYCTALQIAFIKGQIVEIKNTKRAGELVDAGLLAVVDKKKSTRKKKVNKDV</sequence>
<organism evidence="1 2">
    <name type="scientific">Romboutsia weinsteinii</name>
    <dbReference type="NCBI Taxonomy" id="2020949"/>
    <lineage>
        <taxon>Bacteria</taxon>
        <taxon>Bacillati</taxon>
        <taxon>Bacillota</taxon>
        <taxon>Clostridia</taxon>
        <taxon>Peptostreptococcales</taxon>
        <taxon>Peptostreptococcaceae</taxon>
        <taxon>Romboutsia</taxon>
    </lineage>
</organism>
<gene>
    <name evidence="1" type="ORF">CHL78_000880</name>
</gene>
<dbReference type="EMBL" id="NOJY02000001">
    <property type="protein sequence ID" value="RDY29756.1"/>
    <property type="molecule type" value="Genomic_DNA"/>
</dbReference>
<name>A0A371JAQ6_9FIRM</name>
<proteinExistence type="predicted"/>
<keyword evidence="2" id="KW-1185">Reference proteome</keyword>
<evidence type="ECO:0000313" key="2">
    <source>
        <dbReference type="Proteomes" id="UP000215694"/>
    </source>
</evidence>
<evidence type="ECO:0000313" key="1">
    <source>
        <dbReference type="EMBL" id="RDY29756.1"/>
    </source>
</evidence>
<dbReference type="RefSeq" id="WP_094368469.1">
    <property type="nucleotide sequence ID" value="NZ_NOJY02000001.1"/>
</dbReference>
<dbReference type="AlphaFoldDB" id="A0A371JAQ6"/>
<accession>A0A371JAQ6</accession>
<reference evidence="1 2" key="1">
    <citation type="journal article" date="2017" name="Genome Announc.">
        <title>Draft Genome Sequence of Romboutsia weinsteinii sp. nov. Strain CCRI-19649(T) Isolated from Surface Water.</title>
        <authorList>
            <person name="Maheux A.F."/>
            <person name="Boudreau D.K."/>
            <person name="Berube E."/>
            <person name="Boissinot M."/>
            <person name="Cantin P."/>
            <person name="Raymond F."/>
            <person name="Corbeil J."/>
            <person name="Omar R.F."/>
            <person name="Bergeron M.G."/>
        </authorList>
    </citation>
    <scope>NUCLEOTIDE SEQUENCE [LARGE SCALE GENOMIC DNA]</scope>
    <source>
        <strain evidence="1 2">CCRI-19649</strain>
    </source>
</reference>
<protein>
    <submittedName>
        <fullName evidence="1">Uncharacterized protein</fullName>
    </submittedName>
</protein>
<dbReference type="Proteomes" id="UP000215694">
    <property type="component" value="Unassembled WGS sequence"/>
</dbReference>